<proteinExistence type="predicted"/>
<keyword evidence="2" id="KW-1185">Reference proteome</keyword>
<name>A0A1E1MAA3_RHYSE</name>
<reference evidence="2" key="1">
    <citation type="submission" date="2016-03" db="EMBL/GenBank/DDBJ databases">
        <authorList>
            <person name="Guldener U."/>
        </authorList>
    </citation>
    <scope>NUCLEOTIDE SEQUENCE [LARGE SCALE GENOMIC DNA]</scope>
</reference>
<accession>A0A1E1MAA3</accession>
<sequence length="194" mass="22441">MSSFPAPRRRGGVSGQQIVDLVWDSSQVEEELPSARAIQDGIESLRLHQARRSVIRQQIRHRSGPRLDELTDVYFNENSLRAPRFAPDLPTHPGDGFRALLLQTPGIWGASIEESLRSSATIEETMILFDELMREWLCRRVGWMSSLVLEDLLIREMDEYLASYLIPPRVKEESYDRIWVQGGRQWEVVEGHLW</sequence>
<evidence type="ECO:0000313" key="2">
    <source>
        <dbReference type="Proteomes" id="UP000177625"/>
    </source>
</evidence>
<dbReference type="EMBL" id="FJVC01000214">
    <property type="protein sequence ID" value="CZT45605.1"/>
    <property type="molecule type" value="Genomic_DNA"/>
</dbReference>
<evidence type="ECO:0000313" key="1">
    <source>
        <dbReference type="EMBL" id="CZT45605.1"/>
    </source>
</evidence>
<dbReference type="Proteomes" id="UP000177625">
    <property type="component" value="Unassembled WGS sequence"/>
</dbReference>
<dbReference type="AlphaFoldDB" id="A0A1E1MAA3"/>
<organism evidence="1 2">
    <name type="scientific">Rhynchosporium secalis</name>
    <name type="common">Barley scald fungus</name>
    <dbReference type="NCBI Taxonomy" id="38038"/>
    <lineage>
        <taxon>Eukaryota</taxon>
        <taxon>Fungi</taxon>
        <taxon>Dikarya</taxon>
        <taxon>Ascomycota</taxon>
        <taxon>Pezizomycotina</taxon>
        <taxon>Leotiomycetes</taxon>
        <taxon>Helotiales</taxon>
        <taxon>Ploettnerulaceae</taxon>
        <taxon>Rhynchosporium</taxon>
    </lineage>
</organism>
<protein>
    <submittedName>
        <fullName evidence="1">Uncharacterized protein</fullName>
    </submittedName>
</protein>
<gene>
    <name evidence="1" type="ORF">RSE6_05928</name>
</gene>